<feature type="compositionally biased region" description="Polar residues" evidence="1">
    <location>
        <begin position="1"/>
        <end position="17"/>
    </location>
</feature>
<name>A0AAN7M8U6_TRANT</name>
<dbReference type="Proteomes" id="UP001346149">
    <property type="component" value="Unassembled WGS sequence"/>
</dbReference>
<dbReference type="FunFam" id="3.10.20.90:FF:000058">
    <property type="entry name" value="Octicosapeptide/phox/Bem1p domain kinase superfamily protein"/>
    <property type="match status" value="1"/>
</dbReference>
<feature type="region of interest" description="Disordered" evidence="1">
    <location>
        <begin position="223"/>
        <end position="253"/>
    </location>
</feature>
<dbReference type="Gene3D" id="3.10.20.90">
    <property type="entry name" value="Phosphatidylinositol 3-kinase Catalytic Subunit, Chain A, domain 1"/>
    <property type="match status" value="1"/>
</dbReference>
<dbReference type="PANTHER" id="PTHR31066:SF85">
    <property type="entry name" value="OS02G0809100 PROTEIN"/>
    <property type="match status" value="1"/>
</dbReference>
<dbReference type="EMBL" id="JAXQNO010000003">
    <property type="protein sequence ID" value="KAK4801405.1"/>
    <property type="molecule type" value="Genomic_DNA"/>
</dbReference>
<reference evidence="3 4" key="1">
    <citation type="journal article" date="2023" name="Hortic Res">
        <title>Pangenome of water caltrop reveals structural variations and asymmetric subgenome divergence after allopolyploidization.</title>
        <authorList>
            <person name="Zhang X."/>
            <person name="Chen Y."/>
            <person name="Wang L."/>
            <person name="Yuan Y."/>
            <person name="Fang M."/>
            <person name="Shi L."/>
            <person name="Lu R."/>
            <person name="Comes H.P."/>
            <person name="Ma Y."/>
            <person name="Chen Y."/>
            <person name="Huang G."/>
            <person name="Zhou Y."/>
            <person name="Zheng Z."/>
            <person name="Qiu Y."/>
        </authorList>
    </citation>
    <scope>NUCLEOTIDE SEQUENCE [LARGE SCALE GENOMIC DNA]</scope>
    <source>
        <strain evidence="3">F231</strain>
    </source>
</reference>
<dbReference type="InterPro" id="IPR000270">
    <property type="entry name" value="PB1_dom"/>
</dbReference>
<evidence type="ECO:0000256" key="1">
    <source>
        <dbReference type="SAM" id="MobiDB-lite"/>
    </source>
</evidence>
<feature type="domain" description="PB1" evidence="2">
    <location>
        <begin position="66"/>
        <end position="155"/>
    </location>
</feature>
<dbReference type="SUPFAM" id="SSF54277">
    <property type="entry name" value="CAD &amp; PB1 domains"/>
    <property type="match status" value="1"/>
</dbReference>
<organism evidence="3 4">
    <name type="scientific">Trapa natans</name>
    <name type="common">Water chestnut</name>
    <dbReference type="NCBI Taxonomy" id="22666"/>
    <lineage>
        <taxon>Eukaryota</taxon>
        <taxon>Viridiplantae</taxon>
        <taxon>Streptophyta</taxon>
        <taxon>Embryophyta</taxon>
        <taxon>Tracheophyta</taxon>
        <taxon>Spermatophyta</taxon>
        <taxon>Magnoliopsida</taxon>
        <taxon>eudicotyledons</taxon>
        <taxon>Gunneridae</taxon>
        <taxon>Pentapetalae</taxon>
        <taxon>rosids</taxon>
        <taxon>malvids</taxon>
        <taxon>Myrtales</taxon>
        <taxon>Lythraceae</taxon>
        <taxon>Trapa</taxon>
    </lineage>
</organism>
<proteinExistence type="predicted"/>
<dbReference type="InterPro" id="IPR053198">
    <property type="entry name" value="Gynoecium_Dev_Regulator"/>
</dbReference>
<dbReference type="PANTHER" id="PTHR31066">
    <property type="entry name" value="OS05G0427100 PROTEIN-RELATED"/>
    <property type="match status" value="1"/>
</dbReference>
<dbReference type="SMART" id="SM00666">
    <property type="entry name" value="PB1"/>
    <property type="match status" value="1"/>
</dbReference>
<accession>A0AAN7M8U6</accession>
<feature type="region of interest" description="Disordered" evidence="1">
    <location>
        <begin position="1"/>
        <end position="46"/>
    </location>
</feature>
<evidence type="ECO:0000313" key="4">
    <source>
        <dbReference type="Proteomes" id="UP001346149"/>
    </source>
</evidence>
<gene>
    <name evidence="3" type="ORF">SAY86_021892</name>
</gene>
<evidence type="ECO:0000259" key="2">
    <source>
        <dbReference type="SMART" id="SM00666"/>
    </source>
</evidence>
<comment type="caution">
    <text evidence="3">The sequence shown here is derived from an EMBL/GenBank/DDBJ whole genome shotgun (WGS) entry which is preliminary data.</text>
</comment>
<sequence>MESNSFSYTDSGNSSPGSREIDGENSSWDEQQQQQPPPPVPLPHSNNSSYRVRFMCSYGGKIQPRPHDNHLAYVGGETKILGVDRSIKFSALMSKLSAICDLTEISLKYQLPGEDLDALISVTNDEDLDHLMVEYDRLHKTAAKPARLRLFLFPLTTQSSSTFRNGESKSEGHRQQWFVDALNSVQLQSLEGSSLHTAVPSPQPPPVNPDFLFGLDKGLPQMQAAPAAPEVRANDASAGSDCGSEDPYTAGDPMLSPAEIQRQIEELQRMQISNPALQRRVEEGNPRAIGDSYGMPTVEKVAPAAQAPVSVPVSVQLPAGYLPERHLTSGSYAVTGTGTEQAVYYIPAPAGSYLAPPTYRPAAGPIGPAYYGVQRLVQDAYREQSVYGAMPQPATIQQPLKGGAHATEGIQMVQSKLTMVEPGLTQMAYDSSGRQVYYTAAGGGMMPAYQAAAAMAVDGWQGAGPLNQEPGKAAAAKAP</sequence>
<dbReference type="Pfam" id="PF00564">
    <property type="entry name" value="PB1"/>
    <property type="match status" value="1"/>
</dbReference>
<evidence type="ECO:0000313" key="3">
    <source>
        <dbReference type="EMBL" id="KAK4801405.1"/>
    </source>
</evidence>
<dbReference type="CDD" id="cd06410">
    <property type="entry name" value="PB1_UP2"/>
    <property type="match status" value="1"/>
</dbReference>
<dbReference type="AlphaFoldDB" id="A0AAN7M8U6"/>
<protein>
    <recommendedName>
        <fullName evidence="2">PB1 domain-containing protein</fullName>
    </recommendedName>
</protein>
<keyword evidence="4" id="KW-1185">Reference proteome</keyword>